<accession>A0A8D4VS38</accession>
<gene>
    <name evidence="2" type="ORF">MoryE10_21300</name>
</gene>
<sequence length="293" mass="31575">MNPTISPYALVSAPAKRSRWLAALLLACSCAANATAPRVAPQMFGEEKAADVVAYEMAPLAGAALPDKGLAVAIVAAAFQAAAKDVAIDVLPAKPLAKYSLLNSEAAAMVGELRDLSEQEKATVTPEAFYVSTGAWYYYQPAYGNGLSWSGNPAELKDLSLGTLPDEDMEPYNKAGIRAAQGDLRTLLEGLRSKKIDLAGLPDLAGQYWVKSNYPEEADKLVRLTPPAWEKPWYVLFSKKHPRAGELRAAFVKGMSLIVKNGDYLALLEKYGGKQSSPADALDRLKRYRPAAK</sequence>
<dbReference type="RefSeq" id="WP_221047021.1">
    <property type="nucleotide sequence ID" value="NZ_AP019782.1"/>
</dbReference>
<dbReference type="AlphaFoldDB" id="A0A8D4VS38"/>
<evidence type="ECO:0000313" key="3">
    <source>
        <dbReference type="Proteomes" id="UP000824988"/>
    </source>
</evidence>
<feature type="chain" id="PRO_5034736078" evidence="1">
    <location>
        <begin position="35"/>
        <end position="293"/>
    </location>
</feature>
<protein>
    <submittedName>
        <fullName evidence="2">Uncharacterized protein</fullName>
    </submittedName>
</protein>
<reference evidence="2" key="1">
    <citation type="submission" date="2019-06" db="EMBL/GenBank/DDBJ databases">
        <title>Complete genome sequence of Methylogaea oryzae strain JCM16910.</title>
        <authorList>
            <person name="Asakawa S."/>
        </authorList>
    </citation>
    <scope>NUCLEOTIDE SEQUENCE</scope>
    <source>
        <strain evidence="2">E10</strain>
    </source>
</reference>
<evidence type="ECO:0000256" key="1">
    <source>
        <dbReference type="SAM" id="SignalP"/>
    </source>
</evidence>
<dbReference type="EMBL" id="AP019782">
    <property type="protein sequence ID" value="BBL71524.1"/>
    <property type="molecule type" value="Genomic_DNA"/>
</dbReference>
<proteinExistence type="predicted"/>
<evidence type="ECO:0000313" key="2">
    <source>
        <dbReference type="EMBL" id="BBL71524.1"/>
    </source>
</evidence>
<keyword evidence="3" id="KW-1185">Reference proteome</keyword>
<keyword evidence="1" id="KW-0732">Signal</keyword>
<name>A0A8D4VS38_9GAMM</name>
<dbReference type="KEGG" id="moz:MoryE10_21300"/>
<dbReference type="Proteomes" id="UP000824988">
    <property type="component" value="Chromosome"/>
</dbReference>
<organism evidence="2 3">
    <name type="scientific">Methylogaea oryzae</name>
    <dbReference type="NCBI Taxonomy" id="1295382"/>
    <lineage>
        <taxon>Bacteria</taxon>
        <taxon>Pseudomonadati</taxon>
        <taxon>Pseudomonadota</taxon>
        <taxon>Gammaproteobacteria</taxon>
        <taxon>Methylococcales</taxon>
        <taxon>Methylococcaceae</taxon>
        <taxon>Methylogaea</taxon>
    </lineage>
</organism>
<feature type="signal peptide" evidence="1">
    <location>
        <begin position="1"/>
        <end position="34"/>
    </location>
</feature>